<evidence type="ECO:0000256" key="6">
    <source>
        <dbReference type="ARBA" id="ARBA00022777"/>
    </source>
</evidence>
<proteinExistence type="predicted"/>
<evidence type="ECO:0000256" key="4">
    <source>
        <dbReference type="ARBA" id="ARBA00022679"/>
    </source>
</evidence>
<keyword evidence="7" id="KW-0067">ATP-binding</keyword>
<evidence type="ECO:0000313" key="9">
    <source>
        <dbReference type="EMBL" id="GJD79643.1"/>
    </source>
</evidence>
<dbReference type="PANTHER" id="PTHR41523">
    <property type="entry name" value="TWO-COMPONENT SYSTEM SENSOR PROTEIN"/>
    <property type="match status" value="1"/>
</dbReference>
<dbReference type="EMBL" id="BPQM01000067">
    <property type="protein sequence ID" value="GJD79643.1"/>
    <property type="molecule type" value="Genomic_DNA"/>
</dbReference>
<dbReference type="EC" id="2.7.13.3" evidence="2"/>
<reference evidence="9" key="2">
    <citation type="submission" date="2021-08" db="EMBL/GenBank/DDBJ databases">
        <authorList>
            <person name="Tani A."/>
            <person name="Ola A."/>
            <person name="Ogura Y."/>
            <person name="Katsura K."/>
            <person name="Hayashi T."/>
        </authorList>
    </citation>
    <scope>NUCLEOTIDE SEQUENCE</scope>
    <source>
        <strain evidence="9">NBRC 103626</strain>
    </source>
</reference>
<dbReference type="Proteomes" id="UP001055108">
    <property type="component" value="Unassembled WGS sequence"/>
</dbReference>
<evidence type="ECO:0000313" key="10">
    <source>
        <dbReference type="Proteomes" id="UP001055108"/>
    </source>
</evidence>
<evidence type="ECO:0000256" key="1">
    <source>
        <dbReference type="ARBA" id="ARBA00000085"/>
    </source>
</evidence>
<gene>
    <name evidence="9" type="ORF">NBEOAGPD_2872</name>
</gene>
<evidence type="ECO:0000256" key="3">
    <source>
        <dbReference type="ARBA" id="ARBA00022553"/>
    </source>
</evidence>
<sequence>MPMPESALPVLILAPQGRDAEVAASILDEAGIGTRTCATLPELVEALDGATCAVVTEEALLAANRQVLADWIARQPPWSDFPFILLTMRRGEPDGRLAEALGNVNSLERPFHPATLVMAARFAARARRRQHEARAHLEERERTAERQALLIRELHHRVKNTLATVQGLLGASARAATSVDAFYNAFSARIISLAKTHNLLTEDYWQQASLREMLVNELGPYDDEEGRRIRLDGPAVELIGDLAVPTGMAIHELTTNAAKHGALSLPEGRVAVVWEVRRTQAGRELLLDWRESGGPAVGEPTRKGFGSTLLQRVLKVQCGAEIAFAYEPAGLHFHMAVPLPDQRTVPAYDG</sequence>
<dbReference type="PANTHER" id="PTHR41523:SF7">
    <property type="entry name" value="HISTIDINE KINASE"/>
    <property type="match status" value="1"/>
</dbReference>
<evidence type="ECO:0000259" key="8">
    <source>
        <dbReference type="SMART" id="SM00911"/>
    </source>
</evidence>
<dbReference type="SUPFAM" id="SSF52172">
    <property type="entry name" value="CheY-like"/>
    <property type="match status" value="1"/>
</dbReference>
<evidence type="ECO:0000256" key="7">
    <source>
        <dbReference type="ARBA" id="ARBA00022840"/>
    </source>
</evidence>
<evidence type="ECO:0000256" key="2">
    <source>
        <dbReference type="ARBA" id="ARBA00012438"/>
    </source>
</evidence>
<dbReference type="Pfam" id="PF07536">
    <property type="entry name" value="HWE_HK"/>
    <property type="match status" value="1"/>
</dbReference>
<keyword evidence="6" id="KW-0418">Kinase</keyword>
<dbReference type="InterPro" id="IPR011102">
    <property type="entry name" value="Sig_transdc_His_kinase_HWE"/>
</dbReference>
<organism evidence="9 10">
    <name type="scientific">Methylobacterium gregans</name>
    <dbReference type="NCBI Taxonomy" id="374424"/>
    <lineage>
        <taxon>Bacteria</taxon>
        <taxon>Pseudomonadati</taxon>
        <taxon>Pseudomonadota</taxon>
        <taxon>Alphaproteobacteria</taxon>
        <taxon>Hyphomicrobiales</taxon>
        <taxon>Methylobacteriaceae</taxon>
        <taxon>Methylobacterium</taxon>
    </lineage>
</organism>
<dbReference type="GO" id="GO:0005524">
    <property type="term" value="F:ATP binding"/>
    <property type="evidence" value="ECO:0007669"/>
    <property type="project" value="UniProtKB-KW"/>
</dbReference>
<protein>
    <recommendedName>
        <fullName evidence="2">histidine kinase</fullName>
        <ecNumber evidence="2">2.7.13.3</ecNumber>
    </recommendedName>
</protein>
<accession>A0AA37HPX3</accession>
<name>A0AA37HPX3_9HYPH</name>
<dbReference type="AlphaFoldDB" id="A0AA37HPX3"/>
<dbReference type="SMART" id="SM00911">
    <property type="entry name" value="HWE_HK"/>
    <property type="match status" value="1"/>
</dbReference>
<dbReference type="Gene3D" id="3.30.565.10">
    <property type="entry name" value="Histidine kinase-like ATPase, C-terminal domain"/>
    <property type="match status" value="1"/>
</dbReference>
<comment type="catalytic activity">
    <reaction evidence="1">
        <text>ATP + protein L-histidine = ADP + protein N-phospho-L-histidine.</text>
        <dbReference type="EC" id="2.7.13.3"/>
    </reaction>
</comment>
<evidence type="ECO:0000256" key="5">
    <source>
        <dbReference type="ARBA" id="ARBA00022741"/>
    </source>
</evidence>
<reference evidence="9" key="1">
    <citation type="journal article" date="2016" name="Front. Microbiol.">
        <title>Genome Sequence of the Piezophilic, Mesophilic Sulfate-Reducing Bacterium Desulfovibrio indicus J2T.</title>
        <authorList>
            <person name="Cao J."/>
            <person name="Maignien L."/>
            <person name="Shao Z."/>
            <person name="Alain K."/>
            <person name="Jebbar M."/>
        </authorList>
    </citation>
    <scope>NUCLEOTIDE SEQUENCE</scope>
    <source>
        <strain evidence="9">NBRC 103626</strain>
    </source>
</reference>
<dbReference type="GO" id="GO:0004673">
    <property type="term" value="F:protein histidine kinase activity"/>
    <property type="evidence" value="ECO:0007669"/>
    <property type="project" value="UniProtKB-EC"/>
</dbReference>
<dbReference type="InterPro" id="IPR011006">
    <property type="entry name" value="CheY-like_superfamily"/>
</dbReference>
<keyword evidence="5" id="KW-0547">Nucleotide-binding</keyword>
<dbReference type="InterPro" id="IPR036890">
    <property type="entry name" value="HATPase_C_sf"/>
</dbReference>
<keyword evidence="10" id="KW-1185">Reference proteome</keyword>
<comment type="caution">
    <text evidence="9">The sequence shown here is derived from an EMBL/GenBank/DDBJ whole genome shotgun (WGS) entry which is preliminary data.</text>
</comment>
<feature type="domain" description="Signal transduction histidine kinase HWE region" evidence="8">
    <location>
        <begin position="153"/>
        <end position="235"/>
    </location>
</feature>
<keyword evidence="3" id="KW-0597">Phosphoprotein</keyword>
<keyword evidence="4" id="KW-0808">Transferase</keyword>